<evidence type="ECO:0000256" key="7">
    <source>
        <dbReference type="PIRNR" id="PIRNR006621"/>
    </source>
</evidence>
<evidence type="ECO:0000313" key="11">
    <source>
        <dbReference type="EMBL" id="PWJ74684.1"/>
    </source>
</evidence>
<feature type="binding site" evidence="9">
    <location>
        <position position="133"/>
    </location>
    <ligand>
        <name>FMN</name>
        <dbReference type="ChEBI" id="CHEBI:58210"/>
    </ligand>
</feature>
<dbReference type="EMBL" id="QGGY01000008">
    <property type="protein sequence ID" value="PWJ74684.1"/>
    <property type="molecule type" value="Genomic_DNA"/>
</dbReference>
<sequence length="316" mass="36581">MLFYFAPMEGITGYIYRNAHARYFGGIDKYFTPFIMPNQNRCMNTKELNDVLPEHNKGMEIVPQILTNKAEDFINAAEKLKELGYSEVNLNLGCPSRTVVSKGKGAGFLEYPDRLERFLNSIFESSGLKISVKTRLGMYEPEEFNRLLEIFNKFPLSELIIHPRVQTDYYKNKPVLESYRKAEESSENILCYNGDVFTRQDYEAAVSGFTRTNAVMMGRGLLRNPNLVHNIRQGAQTDKKILKAFHDEIYEGYREILPGEKPVLFKMKELWTYMLVSFSDAEKCWKKIKKADRLTAYELAVTELFAEKDIDKSKCI</sequence>
<comment type="caution">
    <text evidence="11">The sequence shown here is derived from an EMBL/GenBank/DDBJ whole genome shotgun (WGS) entry which is preliminary data.</text>
</comment>
<evidence type="ECO:0000256" key="6">
    <source>
        <dbReference type="ARBA" id="ARBA00023002"/>
    </source>
</evidence>
<dbReference type="GO" id="GO:0050660">
    <property type="term" value="F:flavin adenine dinucleotide binding"/>
    <property type="evidence" value="ECO:0007669"/>
    <property type="project" value="InterPro"/>
</dbReference>
<comment type="function">
    <text evidence="7">Catalyzes the synthesis of 5,6-dihydrouridine (D), a modified base found in the D-loop of most tRNAs, via the reduction of the C5-C6 double bond in target uridines.</text>
</comment>
<keyword evidence="4 7" id="KW-0819">tRNA processing</keyword>
<dbReference type="Pfam" id="PF01207">
    <property type="entry name" value="Dus"/>
    <property type="match status" value="1"/>
</dbReference>
<keyword evidence="12" id="KW-1185">Reference proteome</keyword>
<protein>
    <recommendedName>
        <fullName evidence="7">tRNA-dihydrouridine synthase</fullName>
        <ecNumber evidence="7">1.3.1.-</ecNumber>
    </recommendedName>
</protein>
<dbReference type="InterPro" id="IPR013785">
    <property type="entry name" value="Aldolase_TIM"/>
</dbReference>
<dbReference type="EC" id="1.3.1.-" evidence="7"/>
<dbReference type="SUPFAM" id="SSF51395">
    <property type="entry name" value="FMN-linked oxidoreductases"/>
    <property type="match status" value="1"/>
</dbReference>
<keyword evidence="2 7" id="KW-0285">Flavoprotein</keyword>
<dbReference type="PROSITE" id="PS01136">
    <property type="entry name" value="UPF0034"/>
    <property type="match status" value="1"/>
</dbReference>
<dbReference type="GO" id="GO:0017150">
    <property type="term" value="F:tRNA dihydrouridine synthase activity"/>
    <property type="evidence" value="ECO:0007669"/>
    <property type="project" value="InterPro"/>
</dbReference>
<name>A0AB73T2N3_9FIRM</name>
<dbReference type="InterPro" id="IPR018517">
    <property type="entry name" value="tRNA_hU_synthase_CS"/>
</dbReference>
<dbReference type="PANTHER" id="PTHR45846">
    <property type="entry name" value="TRNA-DIHYDROURIDINE(47) SYNTHASE [NAD(P)(+)]-LIKE"/>
    <property type="match status" value="1"/>
</dbReference>
<keyword evidence="3 7" id="KW-0288">FMN</keyword>
<dbReference type="PIRSF" id="PIRSF006621">
    <property type="entry name" value="Dus"/>
    <property type="match status" value="1"/>
</dbReference>
<dbReference type="CDD" id="cd02801">
    <property type="entry name" value="DUS_like_FMN"/>
    <property type="match status" value="1"/>
</dbReference>
<evidence type="ECO:0000313" key="12">
    <source>
        <dbReference type="Proteomes" id="UP000245412"/>
    </source>
</evidence>
<evidence type="ECO:0000256" key="5">
    <source>
        <dbReference type="ARBA" id="ARBA00022857"/>
    </source>
</evidence>
<dbReference type="Gene3D" id="3.20.20.70">
    <property type="entry name" value="Aldolase class I"/>
    <property type="match status" value="1"/>
</dbReference>
<evidence type="ECO:0000256" key="8">
    <source>
        <dbReference type="PIRSR" id="PIRSR006621-1"/>
    </source>
</evidence>
<evidence type="ECO:0000259" key="10">
    <source>
        <dbReference type="Pfam" id="PF01207"/>
    </source>
</evidence>
<dbReference type="InterPro" id="IPR001269">
    <property type="entry name" value="DUS_fam"/>
</dbReference>
<evidence type="ECO:0000256" key="2">
    <source>
        <dbReference type="ARBA" id="ARBA00022630"/>
    </source>
</evidence>
<keyword evidence="5" id="KW-0521">NADP</keyword>
<organism evidence="11 12">
    <name type="scientific">Murimonas intestini</name>
    <dbReference type="NCBI Taxonomy" id="1337051"/>
    <lineage>
        <taxon>Bacteria</taxon>
        <taxon>Bacillati</taxon>
        <taxon>Bacillota</taxon>
        <taxon>Clostridia</taxon>
        <taxon>Lachnospirales</taxon>
        <taxon>Lachnospiraceae</taxon>
        <taxon>Murimonas</taxon>
    </lineage>
</organism>
<dbReference type="InterPro" id="IPR035587">
    <property type="entry name" value="DUS-like_FMN-bd"/>
</dbReference>
<proteinExistence type="inferred from homology"/>
<gene>
    <name evidence="11" type="ORF">C7383_108114</name>
</gene>
<dbReference type="RefSeq" id="WP_109627369.1">
    <property type="nucleotide sequence ID" value="NZ_JANKBI010000006.1"/>
</dbReference>
<reference evidence="11 12" key="1">
    <citation type="submission" date="2018-05" db="EMBL/GenBank/DDBJ databases">
        <authorList>
            <person name="Goeker M."/>
            <person name="Huntemann M."/>
            <person name="Clum A."/>
            <person name="Pillay M."/>
            <person name="Palaniappan K."/>
            <person name="Varghese N."/>
            <person name="Mikhailova N."/>
            <person name="Stamatis D."/>
            <person name="Reddy T."/>
            <person name="Daum C."/>
            <person name="Shapiro N."/>
            <person name="Ivanova N."/>
            <person name="Kyrpides N."/>
            <person name="Woyke T."/>
        </authorList>
    </citation>
    <scope>NUCLEOTIDE SEQUENCE [LARGE SCALE GENOMIC DNA]</scope>
    <source>
        <strain evidence="11 12">DSM 26524</strain>
    </source>
</reference>
<dbReference type="PANTHER" id="PTHR45846:SF1">
    <property type="entry name" value="TRNA-DIHYDROURIDINE(47) SYNTHASE [NAD(P)(+)]-LIKE"/>
    <property type="match status" value="1"/>
</dbReference>
<dbReference type="AlphaFoldDB" id="A0AB73T2N3"/>
<feature type="active site" description="Proton donor" evidence="8">
    <location>
        <position position="94"/>
    </location>
</feature>
<dbReference type="Proteomes" id="UP000245412">
    <property type="component" value="Unassembled WGS sequence"/>
</dbReference>
<dbReference type="GO" id="GO:0003723">
    <property type="term" value="F:RNA binding"/>
    <property type="evidence" value="ECO:0007669"/>
    <property type="project" value="TreeGrafter"/>
</dbReference>
<comment type="cofactor">
    <cofactor evidence="1 7 9">
        <name>FMN</name>
        <dbReference type="ChEBI" id="CHEBI:58210"/>
    </cofactor>
</comment>
<evidence type="ECO:0000256" key="3">
    <source>
        <dbReference type="ARBA" id="ARBA00022643"/>
    </source>
</evidence>
<keyword evidence="6 7" id="KW-0560">Oxidoreductase</keyword>
<feature type="binding site" evidence="9">
    <location>
        <begin position="218"/>
        <end position="219"/>
    </location>
    <ligand>
        <name>FMN</name>
        <dbReference type="ChEBI" id="CHEBI:58210"/>
    </ligand>
</feature>
<evidence type="ECO:0000256" key="9">
    <source>
        <dbReference type="PIRSR" id="PIRSR006621-2"/>
    </source>
</evidence>
<feature type="binding site" evidence="9">
    <location>
        <position position="64"/>
    </location>
    <ligand>
        <name>FMN</name>
        <dbReference type="ChEBI" id="CHEBI:58210"/>
    </ligand>
</feature>
<evidence type="ECO:0000256" key="1">
    <source>
        <dbReference type="ARBA" id="ARBA00001917"/>
    </source>
</evidence>
<comment type="similarity">
    <text evidence="7">Belongs to the dus family.</text>
</comment>
<evidence type="ECO:0000256" key="4">
    <source>
        <dbReference type="ARBA" id="ARBA00022694"/>
    </source>
</evidence>
<accession>A0AB73T2N3</accession>
<feature type="domain" description="DUS-like FMN-binding" evidence="10">
    <location>
        <begin position="5"/>
        <end position="239"/>
    </location>
</feature>
<keyword evidence="9" id="KW-0547">Nucleotide-binding</keyword>
<feature type="binding site" evidence="9">
    <location>
        <position position="162"/>
    </location>
    <ligand>
        <name>FMN</name>
        <dbReference type="ChEBI" id="CHEBI:58210"/>
    </ligand>
</feature>